<evidence type="ECO:0000256" key="1">
    <source>
        <dbReference type="SAM" id="MobiDB-lite"/>
    </source>
</evidence>
<feature type="region of interest" description="Disordered" evidence="1">
    <location>
        <begin position="250"/>
        <end position="273"/>
    </location>
</feature>
<evidence type="ECO:0000313" key="3">
    <source>
        <dbReference type="Proteomes" id="UP000233551"/>
    </source>
</evidence>
<reference evidence="2 3" key="1">
    <citation type="submission" date="2017-11" db="EMBL/GenBank/DDBJ databases">
        <title>De-novo sequencing of pomegranate (Punica granatum L.) genome.</title>
        <authorList>
            <person name="Akparov Z."/>
            <person name="Amiraslanov A."/>
            <person name="Hajiyeva S."/>
            <person name="Abbasov M."/>
            <person name="Kaur K."/>
            <person name="Hamwieh A."/>
            <person name="Solovyev V."/>
            <person name="Salamov A."/>
            <person name="Braich B."/>
            <person name="Kosarev P."/>
            <person name="Mahmoud A."/>
            <person name="Hajiyev E."/>
            <person name="Babayeva S."/>
            <person name="Izzatullayeva V."/>
            <person name="Mammadov A."/>
            <person name="Mammadov A."/>
            <person name="Sharifova S."/>
            <person name="Ojaghi J."/>
            <person name="Eynullazada K."/>
            <person name="Bayramov B."/>
            <person name="Abdulazimova A."/>
            <person name="Shahmuradov I."/>
        </authorList>
    </citation>
    <scope>NUCLEOTIDE SEQUENCE [LARGE SCALE GENOMIC DNA]</scope>
    <source>
        <strain evidence="3">cv. AG2017</strain>
        <tissue evidence="2">Leaf</tissue>
    </source>
</reference>
<name>A0A2I0JVC2_PUNGR</name>
<dbReference type="EMBL" id="PGOL01001275">
    <property type="protein sequence ID" value="PKI59426.1"/>
    <property type="molecule type" value="Genomic_DNA"/>
</dbReference>
<gene>
    <name evidence="2" type="ORF">CRG98_020185</name>
</gene>
<dbReference type="Proteomes" id="UP000233551">
    <property type="component" value="Unassembled WGS sequence"/>
</dbReference>
<keyword evidence="3" id="KW-1185">Reference proteome</keyword>
<protein>
    <submittedName>
        <fullName evidence="2">Uncharacterized protein</fullName>
    </submittedName>
</protein>
<dbReference type="AlphaFoldDB" id="A0A2I0JVC2"/>
<sequence length="290" mass="32012">MDKSSLISGQGEDIRACGRVSTFIGEVTLACDDEFGWQDHSSPWVRVDIHRNGVVERGYSSPWVRVDVHGQCCSNMWGRSRRAWLPKPARLIELVGKELAGEVTRARGRGSTFISRLLEPMGTILASEVKLLELVGRSRLARLLKHMGDNRRPLATSLEPMRMESASEVTPSRYYRKGPYGVVLDFRPTDVGDAHDFGIPSCAPASSRKSLFEPDWRSIRVAPQMMKEDSEGGPRPWEVAVVVQPMVGSSLRRHGDNRRRSASSGAHPLRGRGHVAAMVAETEEGGDAAV</sequence>
<evidence type="ECO:0000313" key="2">
    <source>
        <dbReference type="EMBL" id="PKI59426.1"/>
    </source>
</evidence>
<organism evidence="2 3">
    <name type="scientific">Punica granatum</name>
    <name type="common">Pomegranate</name>
    <dbReference type="NCBI Taxonomy" id="22663"/>
    <lineage>
        <taxon>Eukaryota</taxon>
        <taxon>Viridiplantae</taxon>
        <taxon>Streptophyta</taxon>
        <taxon>Embryophyta</taxon>
        <taxon>Tracheophyta</taxon>
        <taxon>Spermatophyta</taxon>
        <taxon>Magnoliopsida</taxon>
        <taxon>eudicotyledons</taxon>
        <taxon>Gunneridae</taxon>
        <taxon>Pentapetalae</taxon>
        <taxon>rosids</taxon>
        <taxon>malvids</taxon>
        <taxon>Myrtales</taxon>
        <taxon>Lythraceae</taxon>
        <taxon>Punica</taxon>
    </lineage>
</organism>
<feature type="compositionally biased region" description="Basic residues" evidence="1">
    <location>
        <begin position="251"/>
        <end position="261"/>
    </location>
</feature>
<comment type="caution">
    <text evidence="2">The sequence shown here is derived from an EMBL/GenBank/DDBJ whole genome shotgun (WGS) entry which is preliminary data.</text>
</comment>
<proteinExistence type="predicted"/>
<accession>A0A2I0JVC2</accession>